<evidence type="ECO:0000259" key="3">
    <source>
        <dbReference type="PROSITE" id="PS51755"/>
    </source>
</evidence>
<reference evidence="4 5" key="1">
    <citation type="submission" date="2016-01" db="EMBL/GenBank/DDBJ databases">
        <authorList>
            <person name="Regsiter A."/>
            <person name="william w."/>
        </authorList>
    </citation>
    <scope>NUCLEOTIDE SEQUENCE [LARGE SCALE GENOMIC DNA]</scope>
    <source>
        <strain evidence="4 5">CFBP 6927</strain>
    </source>
</reference>
<dbReference type="RefSeq" id="WP_080837124.1">
    <property type="nucleotide sequence ID" value="NZ_LT009757.1"/>
</dbReference>
<dbReference type="EMBL" id="FBWH01000042">
    <property type="protein sequence ID" value="CUX57840.1"/>
    <property type="molecule type" value="Genomic_DNA"/>
</dbReference>
<feature type="DNA-binding region" description="OmpR/PhoB-type" evidence="2">
    <location>
        <begin position="59"/>
        <end position="157"/>
    </location>
</feature>
<dbReference type="InterPro" id="IPR036388">
    <property type="entry name" value="WH-like_DNA-bd_sf"/>
</dbReference>
<proteinExistence type="predicted"/>
<evidence type="ECO:0000313" key="4">
    <source>
        <dbReference type="EMBL" id="CUX57840.1"/>
    </source>
</evidence>
<evidence type="ECO:0000256" key="2">
    <source>
        <dbReference type="PROSITE-ProRule" id="PRU01091"/>
    </source>
</evidence>
<dbReference type="SMART" id="SM00862">
    <property type="entry name" value="Trans_reg_C"/>
    <property type="match status" value="1"/>
</dbReference>
<dbReference type="InterPro" id="IPR016032">
    <property type="entry name" value="Sig_transdc_resp-reg_C-effctor"/>
</dbReference>
<dbReference type="CDD" id="cd00383">
    <property type="entry name" value="trans_reg_C"/>
    <property type="match status" value="1"/>
</dbReference>
<dbReference type="Pfam" id="PF00486">
    <property type="entry name" value="Trans_reg_C"/>
    <property type="match status" value="1"/>
</dbReference>
<dbReference type="InterPro" id="IPR049945">
    <property type="entry name" value="AAA_22"/>
</dbReference>
<dbReference type="PRINTS" id="PR00364">
    <property type="entry name" value="DISEASERSIST"/>
</dbReference>
<dbReference type="Gene3D" id="3.40.50.300">
    <property type="entry name" value="P-loop containing nucleotide triphosphate hydrolases"/>
    <property type="match status" value="1"/>
</dbReference>
<dbReference type="InterPro" id="IPR027417">
    <property type="entry name" value="P-loop_NTPase"/>
</dbReference>
<dbReference type="InterPro" id="IPR001867">
    <property type="entry name" value="OmpR/PhoB-type_DNA-bd"/>
</dbReference>
<dbReference type="Proteomes" id="UP000191812">
    <property type="component" value="Unassembled WGS sequence"/>
</dbReference>
<evidence type="ECO:0000256" key="1">
    <source>
        <dbReference type="ARBA" id="ARBA00023125"/>
    </source>
</evidence>
<sequence length="565" mass="62360">MRSEAEFGEAMSKNLNASLLSKLRDASPKNFSPSDVVDPAKCADVDETVSSPMVLNVSPEYFDFGPFRLFPLERRLLKNGMPVQLGSRALDILVLLSEHAGGVVAKKRIVQTVWPGINVEESSLRVQVAKLRKALGEGQEGARYIANIAGRGYSLVTAVAKSSQPQPRLFNHISVQTLPRIVTPVGRAKDIARIKDLVSASGFVTVHGFGGIGKTTVAVAVAEELAQHFTDGLIFVDVGSSRTSDEMESSLALLLGSENRGLCRREAIYHALVGRQLLLVFDNCEHLLDATTDLLEEIRHRFPHLALLVTSRELLRAHGEHVYSLPPLELPADVHTVSAEEILRYPSAQLFMERAVATGYEPERTDKEARYVARICTKLDGLPHALELVASRLVVHGLEETDALCAAGLALSWHGRRTAVPRQQTLMSSLDWAYELLSETEKVVLRRASVFPGLFTLEDLYTVAVDETAVRQHDCIPAFSQLVAKSFIVGGCNGTFRTYQIVRAYAWGKLLEAMEVESVTERFQHNITQARDSSVPHRRTARFASAAAPQLYEFFDGRLNEIPGW</sequence>
<dbReference type="PANTHER" id="PTHR47691:SF3">
    <property type="entry name" value="HTH-TYPE TRANSCRIPTIONAL REGULATOR RV0890C-RELATED"/>
    <property type="match status" value="1"/>
</dbReference>
<dbReference type="Pfam" id="PF13401">
    <property type="entry name" value="AAA_22"/>
    <property type="match status" value="1"/>
</dbReference>
<comment type="caution">
    <text evidence="4">The sequence shown here is derived from an EMBL/GenBank/DDBJ whole genome shotgun (WGS) entry which is preliminary data.</text>
</comment>
<organism evidence="4 5">
    <name type="scientific">Agrobacterium genomosp. 13 str. CFBP 6927</name>
    <dbReference type="NCBI Taxonomy" id="1183428"/>
    <lineage>
        <taxon>Bacteria</taxon>
        <taxon>Pseudomonadati</taxon>
        <taxon>Pseudomonadota</taxon>
        <taxon>Alphaproteobacteria</taxon>
        <taxon>Hyphomicrobiales</taxon>
        <taxon>Rhizobiaceae</taxon>
        <taxon>Rhizobium/Agrobacterium group</taxon>
        <taxon>Agrobacterium</taxon>
        <taxon>Agrobacterium tumefaciens complex</taxon>
    </lineage>
</organism>
<name>A0ABM9VL97_9HYPH</name>
<evidence type="ECO:0000313" key="5">
    <source>
        <dbReference type="Proteomes" id="UP000191812"/>
    </source>
</evidence>
<protein>
    <submittedName>
        <fullName evidence="4">ATPase</fullName>
    </submittedName>
</protein>
<keyword evidence="5" id="KW-1185">Reference proteome</keyword>
<dbReference type="SUPFAM" id="SSF46894">
    <property type="entry name" value="C-terminal effector domain of the bipartite response regulators"/>
    <property type="match status" value="1"/>
</dbReference>
<dbReference type="PANTHER" id="PTHR47691">
    <property type="entry name" value="REGULATOR-RELATED"/>
    <property type="match status" value="1"/>
</dbReference>
<feature type="domain" description="OmpR/PhoB-type" evidence="3">
    <location>
        <begin position="59"/>
        <end position="157"/>
    </location>
</feature>
<gene>
    <name evidence="4" type="ORF">AGR13a_Lc30055</name>
</gene>
<accession>A0ABM9VL97</accession>
<dbReference type="PROSITE" id="PS51755">
    <property type="entry name" value="OMPR_PHOB"/>
    <property type="match status" value="1"/>
</dbReference>
<keyword evidence="1 2" id="KW-0238">DNA-binding</keyword>
<dbReference type="Gene3D" id="1.10.10.10">
    <property type="entry name" value="Winged helix-like DNA-binding domain superfamily/Winged helix DNA-binding domain"/>
    <property type="match status" value="1"/>
</dbReference>
<dbReference type="SUPFAM" id="SSF52540">
    <property type="entry name" value="P-loop containing nucleoside triphosphate hydrolases"/>
    <property type="match status" value="1"/>
</dbReference>